<dbReference type="AlphaFoldDB" id="A0A656HJ91"/>
<dbReference type="RefSeq" id="WP_002710139.1">
    <property type="nucleotide sequence ID" value="NZ_JH651384.1"/>
</dbReference>
<keyword evidence="1" id="KW-0812">Transmembrane</keyword>
<evidence type="ECO:0000313" key="2">
    <source>
        <dbReference type="EMBL" id="EIJ36262.1"/>
    </source>
</evidence>
<dbReference type="OrthoDB" id="5623306at2"/>
<sequence length="363" mass="38736">MAQLVMKRASWWEFNTKQAMVWVPVATLQMGTLAGLGYFYHRLTDLEAQTEELSSFEAASGQSARTALRQADKPQNGSVSERILPKPAAVPLQIALDRQDIVGTMSAGASFLATLSPPLQPSENIALTVDNRAGKAVNKEVLPAARVVNSPAKSRANSDGAKAKKVSTTRLAPVTRAKRVGRSVTKPVVAARPASSIPRAATLLHADVEAARTAAANRAGLYGVDAMPQLPELSLEEAALPPVVQAVAVVEPEAVSLPVPAPPTASKKPLPVGTVTWVYLGELRAYGWHGQRLHVAPDSGLPVVGDSYHTQELHGLYDRPHGNRAMGGFQQGDLITILEVVHEPNNGVWAKVRKVQSVGRVNR</sequence>
<organism evidence="2 3">
    <name type="scientific">Thiothrix nivea (strain ATCC 35100 / DSM 5205 / JP2)</name>
    <dbReference type="NCBI Taxonomy" id="870187"/>
    <lineage>
        <taxon>Bacteria</taxon>
        <taxon>Pseudomonadati</taxon>
        <taxon>Pseudomonadota</taxon>
        <taxon>Gammaproteobacteria</taxon>
        <taxon>Thiotrichales</taxon>
        <taxon>Thiotrichaceae</taxon>
        <taxon>Thiothrix</taxon>
    </lineage>
</organism>
<feature type="transmembrane region" description="Helical" evidence="1">
    <location>
        <begin position="21"/>
        <end position="40"/>
    </location>
</feature>
<keyword evidence="3" id="KW-1185">Reference proteome</keyword>
<gene>
    <name evidence="2" type="ORF">Thini_3760</name>
</gene>
<dbReference type="Proteomes" id="UP000005317">
    <property type="component" value="Unassembled WGS sequence"/>
</dbReference>
<keyword evidence="1" id="KW-0472">Membrane</keyword>
<keyword evidence="1" id="KW-1133">Transmembrane helix</keyword>
<reference evidence="3" key="1">
    <citation type="journal article" date="2011" name="Stand. Genomic Sci.">
        <title>Genome sequence of the filamentous, gliding Thiothrix nivea neotype strain (JP2(T)).</title>
        <authorList>
            <person name="Lapidus A."/>
            <person name="Nolan M."/>
            <person name="Lucas S."/>
            <person name="Glavina Del Rio T."/>
            <person name="Tice H."/>
            <person name="Cheng J.F."/>
            <person name="Tapia R."/>
            <person name="Han C."/>
            <person name="Goodwin L."/>
            <person name="Pitluck S."/>
            <person name="Liolios K."/>
            <person name="Pagani I."/>
            <person name="Ivanova N."/>
            <person name="Huntemann M."/>
            <person name="Mavromatis K."/>
            <person name="Mikhailova N."/>
            <person name="Pati A."/>
            <person name="Chen A."/>
            <person name="Palaniappan K."/>
            <person name="Land M."/>
            <person name="Brambilla E.M."/>
            <person name="Rohde M."/>
            <person name="Abt B."/>
            <person name="Verbarg S."/>
            <person name="Goker M."/>
            <person name="Bristow J."/>
            <person name="Eisen J.A."/>
            <person name="Markowitz V."/>
            <person name="Hugenholtz P."/>
            <person name="Kyrpides N.C."/>
            <person name="Klenk H.P."/>
            <person name="Woyke T."/>
        </authorList>
    </citation>
    <scope>NUCLEOTIDE SEQUENCE [LARGE SCALE GENOMIC DNA]</scope>
    <source>
        <strain evidence="3">ATCC 35100 / DSM 5205 / JP2</strain>
    </source>
</reference>
<proteinExistence type="predicted"/>
<evidence type="ECO:0000313" key="3">
    <source>
        <dbReference type="Proteomes" id="UP000005317"/>
    </source>
</evidence>
<protein>
    <submittedName>
        <fullName evidence="2">Uncharacterized protein</fullName>
    </submittedName>
</protein>
<evidence type="ECO:0000256" key="1">
    <source>
        <dbReference type="SAM" id="Phobius"/>
    </source>
</evidence>
<name>A0A656HJ91_THINJ</name>
<dbReference type="EMBL" id="JH651384">
    <property type="protein sequence ID" value="EIJ36262.1"/>
    <property type="molecule type" value="Genomic_DNA"/>
</dbReference>
<accession>A0A656HJ91</accession>